<dbReference type="EMBL" id="GBRH01191774">
    <property type="protein sequence ID" value="JAE06122.1"/>
    <property type="molecule type" value="Transcribed_RNA"/>
</dbReference>
<sequence>MIRCTHTSSKDDRTPRVDAGEISALYTGATTRASPAPMQVTNHAAMRAA</sequence>
<reference evidence="1" key="2">
    <citation type="journal article" date="2015" name="Data Brief">
        <title>Shoot transcriptome of the giant reed, Arundo donax.</title>
        <authorList>
            <person name="Barrero R.A."/>
            <person name="Guerrero F.D."/>
            <person name="Moolhuijzen P."/>
            <person name="Goolsby J.A."/>
            <person name="Tidwell J."/>
            <person name="Bellgard S.E."/>
            <person name="Bellgard M.I."/>
        </authorList>
    </citation>
    <scope>NUCLEOTIDE SEQUENCE</scope>
    <source>
        <tissue evidence="1">Shoot tissue taken approximately 20 cm above the soil surface</tissue>
    </source>
</reference>
<evidence type="ECO:0000313" key="1">
    <source>
        <dbReference type="EMBL" id="JAE06122.1"/>
    </source>
</evidence>
<dbReference type="AlphaFoldDB" id="A0A0A9F1E9"/>
<accession>A0A0A9F1E9</accession>
<protein>
    <submittedName>
        <fullName evidence="1">Uncharacterized protein</fullName>
    </submittedName>
</protein>
<organism evidence="1">
    <name type="scientific">Arundo donax</name>
    <name type="common">Giant reed</name>
    <name type="synonym">Donax arundinaceus</name>
    <dbReference type="NCBI Taxonomy" id="35708"/>
    <lineage>
        <taxon>Eukaryota</taxon>
        <taxon>Viridiplantae</taxon>
        <taxon>Streptophyta</taxon>
        <taxon>Embryophyta</taxon>
        <taxon>Tracheophyta</taxon>
        <taxon>Spermatophyta</taxon>
        <taxon>Magnoliopsida</taxon>
        <taxon>Liliopsida</taxon>
        <taxon>Poales</taxon>
        <taxon>Poaceae</taxon>
        <taxon>PACMAD clade</taxon>
        <taxon>Arundinoideae</taxon>
        <taxon>Arundineae</taxon>
        <taxon>Arundo</taxon>
    </lineage>
</organism>
<reference evidence="1" key="1">
    <citation type="submission" date="2014-09" db="EMBL/GenBank/DDBJ databases">
        <authorList>
            <person name="Magalhaes I.L.F."/>
            <person name="Oliveira U."/>
            <person name="Santos F.R."/>
            <person name="Vidigal T.H.D.A."/>
            <person name="Brescovit A.D."/>
            <person name="Santos A.J."/>
        </authorList>
    </citation>
    <scope>NUCLEOTIDE SEQUENCE</scope>
    <source>
        <tissue evidence="1">Shoot tissue taken approximately 20 cm above the soil surface</tissue>
    </source>
</reference>
<proteinExistence type="predicted"/>
<name>A0A0A9F1E9_ARUDO</name>